<comment type="caution">
    <text evidence="3">The sequence shown here is derived from an EMBL/GenBank/DDBJ whole genome shotgun (WGS) entry which is preliminary data.</text>
</comment>
<dbReference type="AlphaFoldDB" id="A0A1A0N0Y2"/>
<evidence type="ECO:0000259" key="1">
    <source>
        <dbReference type="Pfam" id="PF03235"/>
    </source>
</evidence>
<evidence type="ECO:0000313" key="4">
    <source>
        <dbReference type="Proteomes" id="UP000093962"/>
    </source>
</evidence>
<accession>A0A1A0N0Y2</accession>
<dbReference type="Pfam" id="PF07510">
    <property type="entry name" value="GmrSD_C"/>
    <property type="match status" value="1"/>
</dbReference>
<proteinExistence type="predicted"/>
<dbReference type="Proteomes" id="UP000093962">
    <property type="component" value="Unassembled WGS sequence"/>
</dbReference>
<sequence>MAANPANTPTGAKQIWRSLRTVDAHQRSPRDLFEGKEHFEIPAFQRPYVWNEEDQWAPLWDDVVRVAESYVVAKETGMQPSISQHFLGAVVYETKPPVTGDVTRHEVIDGQQRMTTLQLLLDAVHQVVDERGHELLAEALEGMVLNKSKAFVGKRERFKLWPSQADREAFSYAMAPEGTWHGEHRILDAHAFFRQEAAQWLIGKPDDDGSIPPGGEELRVEALCSTLQDGLALVAIDLSGHDDSQLIFETLNDRGTPLLKADLIKNWVFRKGEAIGADVEKWSVTHWSDFDDSWWRAEISQGRHVRSRVDIFLQYWLTMRSRDEVKAEHAFRVFTEYAEPHMVTQASAEALLVELRKDADTYRSFAQLDHETVEGRFYNRVVETMELAAITPVFLWLLSENHDVPDTQIRRGLEALESWVIRRTLLRLTTKDVNKFMVSILKMLDGVSAHDAGQKIESYLSEQTAGTRWWPTDAEMMVQLPEAKLYGNIRQSRLRVVLGAAEQHLRDRSSMYETVQLPTGLEIEHIMPRGWRAHWNTNPPLSPEDAARRDKQINTIGNLTLVTKSLNASLSNRPWTDSAAKGLVEGGDPGKGKRTLLDAFSLLVLNKEILQGHDESWTDDDIAKRSARIAEAICAVWPGPSSPHIRN</sequence>
<dbReference type="InterPro" id="IPR004919">
    <property type="entry name" value="GmrSD_N"/>
</dbReference>
<evidence type="ECO:0008006" key="5">
    <source>
        <dbReference type="Google" id="ProtNLM"/>
    </source>
</evidence>
<gene>
    <name evidence="3" type="ORF">A5642_12250</name>
</gene>
<reference evidence="3 4" key="1">
    <citation type="submission" date="2016-06" db="EMBL/GenBank/DDBJ databases">
        <authorList>
            <person name="Kjaerup R.B."/>
            <person name="Dalgaard T.S."/>
            <person name="Juul-Madsen H.R."/>
        </authorList>
    </citation>
    <scope>NUCLEOTIDE SEQUENCE [LARGE SCALE GENOMIC DNA]</scope>
    <source>
        <strain evidence="3 4">1199456.5</strain>
    </source>
</reference>
<organism evidence="3 4">
    <name type="scientific">Mycolicibacterium mucogenicum</name>
    <name type="common">Mycobacterium mucogenicum</name>
    <dbReference type="NCBI Taxonomy" id="56689"/>
    <lineage>
        <taxon>Bacteria</taxon>
        <taxon>Bacillati</taxon>
        <taxon>Actinomycetota</taxon>
        <taxon>Actinomycetes</taxon>
        <taxon>Mycobacteriales</taxon>
        <taxon>Mycobacteriaceae</taxon>
        <taxon>Mycolicibacterium</taxon>
    </lineage>
</organism>
<dbReference type="PANTHER" id="PTHR35149">
    <property type="entry name" value="SLL5132 PROTEIN"/>
    <property type="match status" value="1"/>
</dbReference>
<evidence type="ECO:0000259" key="2">
    <source>
        <dbReference type="Pfam" id="PF07510"/>
    </source>
</evidence>
<protein>
    <recommendedName>
        <fullName evidence="5">DUF262 domain-containing protein</fullName>
    </recommendedName>
</protein>
<dbReference type="EMBL" id="LZSF01000047">
    <property type="protein sequence ID" value="OBA90703.1"/>
    <property type="molecule type" value="Genomic_DNA"/>
</dbReference>
<dbReference type="Pfam" id="PF03235">
    <property type="entry name" value="GmrSD_N"/>
    <property type="match status" value="1"/>
</dbReference>
<name>A0A1A0N0Y2_MYCMU</name>
<feature type="domain" description="GmrSD restriction endonucleases N-terminal" evidence="1">
    <location>
        <begin position="31"/>
        <end position="269"/>
    </location>
</feature>
<dbReference type="PANTHER" id="PTHR35149:SF1">
    <property type="entry name" value="DUF5655 DOMAIN-CONTAINING PROTEIN"/>
    <property type="match status" value="1"/>
</dbReference>
<feature type="domain" description="GmrSD restriction endonucleases C-terminal" evidence="2">
    <location>
        <begin position="472"/>
        <end position="631"/>
    </location>
</feature>
<evidence type="ECO:0000313" key="3">
    <source>
        <dbReference type="EMBL" id="OBA90703.1"/>
    </source>
</evidence>
<dbReference type="InterPro" id="IPR011089">
    <property type="entry name" value="GmrSD_C"/>
</dbReference>